<keyword evidence="5 6" id="KW-0482">Metalloprotease</keyword>
<name>A0A5D3FFE3_9ACTN</name>
<dbReference type="Pfam" id="PF01435">
    <property type="entry name" value="Peptidase_M48"/>
    <property type="match status" value="1"/>
</dbReference>
<keyword evidence="3 6" id="KW-0378">Hydrolase</keyword>
<proteinExistence type="inferred from homology"/>
<dbReference type="EMBL" id="VSRQ01000005">
    <property type="protein sequence ID" value="TYK46971.1"/>
    <property type="molecule type" value="Genomic_DNA"/>
</dbReference>
<evidence type="ECO:0000313" key="10">
    <source>
        <dbReference type="Proteomes" id="UP000323505"/>
    </source>
</evidence>
<keyword evidence="7" id="KW-0472">Membrane</keyword>
<evidence type="ECO:0000256" key="2">
    <source>
        <dbReference type="ARBA" id="ARBA00022723"/>
    </source>
</evidence>
<evidence type="ECO:0000256" key="1">
    <source>
        <dbReference type="ARBA" id="ARBA00022670"/>
    </source>
</evidence>
<sequence length="324" mass="33432">MVYLVLGLIATAVLLGCAAGPVLDRLGRPAAHPGTAVACWVGAVTGTFIACAGVVAAALLSPPAPGHGLLEWLRDCLPHHGGKAIATAAGATLVLLAACGFRVARGLPRLRRAVRHRRRHREMLRLVAREDERHGDVLVLDHPVPVAYSLPDRRRAIVVSTGTRDALTPEEFDAVLVHERAHLRQRHHALLLMLDLAHAVLPWPPTIRRAKRTLPLLLEMAADDAAARACGGRTLVGALRRLAAAPGVASGVASGVAGALGAASPDAGALAERVLRLESAGTGGPRRAGRAAASAFAASAFAALAVAAPLAVAAATITELTHLC</sequence>
<evidence type="ECO:0000256" key="6">
    <source>
        <dbReference type="RuleBase" id="RU003983"/>
    </source>
</evidence>
<evidence type="ECO:0000256" key="7">
    <source>
        <dbReference type="SAM" id="Phobius"/>
    </source>
</evidence>
<keyword evidence="7" id="KW-1133">Transmembrane helix</keyword>
<evidence type="ECO:0000256" key="5">
    <source>
        <dbReference type="ARBA" id="ARBA00023049"/>
    </source>
</evidence>
<feature type="transmembrane region" description="Helical" evidence="7">
    <location>
        <begin position="35"/>
        <end position="60"/>
    </location>
</feature>
<keyword evidence="4 6" id="KW-0862">Zinc</keyword>
<feature type="domain" description="Peptidase M48" evidence="8">
    <location>
        <begin position="116"/>
        <end position="194"/>
    </location>
</feature>
<dbReference type="InterPro" id="IPR001915">
    <property type="entry name" value="Peptidase_M48"/>
</dbReference>
<keyword evidence="1 6" id="KW-0645">Protease</keyword>
<accession>A0A5D3FFE3</accession>
<dbReference type="GO" id="GO:0046872">
    <property type="term" value="F:metal ion binding"/>
    <property type="evidence" value="ECO:0007669"/>
    <property type="project" value="UniProtKB-KW"/>
</dbReference>
<keyword evidence="2" id="KW-0479">Metal-binding</keyword>
<evidence type="ECO:0000313" key="9">
    <source>
        <dbReference type="EMBL" id="TYK46971.1"/>
    </source>
</evidence>
<keyword evidence="10" id="KW-1185">Reference proteome</keyword>
<keyword evidence="7" id="KW-0812">Transmembrane</keyword>
<comment type="cofactor">
    <cofactor evidence="6">
        <name>Zn(2+)</name>
        <dbReference type="ChEBI" id="CHEBI:29105"/>
    </cofactor>
    <text evidence="6">Binds 1 zinc ion per subunit.</text>
</comment>
<reference evidence="9 10" key="1">
    <citation type="submission" date="2019-08" db="EMBL/GenBank/DDBJ databases">
        <title>Actinomadura sp. nov. CYP1-5 isolated from mountain soil.</title>
        <authorList>
            <person name="Songsumanus A."/>
            <person name="Kuncharoen N."/>
            <person name="Kudo T."/>
            <person name="Yuki M."/>
            <person name="Igarashi Y."/>
            <person name="Tanasupawat S."/>
        </authorList>
    </citation>
    <scope>NUCLEOTIDE SEQUENCE [LARGE SCALE GENOMIC DNA]</scope>
    <source>
        <strain evidence="9 10">CYP1-5</strain>
    </source>
</reference>
<protein>
    <submittedName>
        <fullName evidence="9">M56 family metallopeptidase</fullName>
    </submittedName>
</protein>
<dbReference type="GO" id="GO:0006508">
    <property type="term" value="P:proteolysis"/>
    <property type="evidence" value="ECO:0007669"/>
    <property type="project" value="UniProtKB-KW"/>
</dbReference>
<dbReference type="RefSeq" id="WP_148763021.1">
    <property type="nucleotide sequence ID" value="NZ_VSRQ01000005.1"/>
</dbReference>
<gene>
    <name evidence="9" type="ORF">FXF68_24445</name>
</gene>
<dbReference type="Gene3D" id="3.30.2010.10">
    <property type="entry name" value="Metalloproteases ('zincins'), catalytic domain"/>
    <property type="match status" value="1"/>
</dbReference>
<dbReference type="PANTHER" id="PTHR34978">
    <property type="entry name" value="POSSIBLE SENSOR-TRANSDUCER PROTEIN BLAR"/>
    <property type="match status" value="1"/>
</dbReference>
<evidence type="ECO:0000256" key="3">
    <source>
        <dbReference type="ARBA" id="ARBA00022801"/>
    </source>
</evidence>
<dbReference type="GO" id="GO:0004222">
    <property type="term" value="F:metalloendopeptidase activity"/>
    <property type="evidence" value="ECO:0007669"/>
    <property type="project" value="InterPro"/>
</dbReference>
<dbReference type="InterPro" id="IPR052173">
    <property type="entry name" value="Beta-lactam_resp_regulator"/>
</dbReference>
<comment type="caution">
    <text evidence="9">The sequence shown here is derived from an EMBL/GenBank/DDBJ whole genome shotgun (WGS) entry which is preliminary data.</text>
</comment>
<dbReference type="Proteomes" id="UP000323505">
    <property type="component" value="Unassembled WGS sequence"/>
</dbReference>
<dbReference type="CDD" id="cd07326">
    <property type="entry name" value="M56_BlaR1_MecR1_like"/>
    <property type="match status" value="1"/>
</dbReference>
<organism evidence="9 10">
    <name type="scientific">Actinomadura decatromicini</name>
    <dbReference type="NCBI Taxonomy" id="2604572"/>
    <lineage>
        <taxon>Bacteria</taxon>
        <taxon>Bacillati</taxon>
        <taxon>Actinomycetota</taxon>
        <taxon>Actinomycetes</taxon>
        <taxon>Streptosporangiales</taxon>
        <taxon>Thermomonosporaceae</taxon>
        <taxon>Actinomadura</taxon>
    </lineage>
</organism>
<comment type="similarity">
    <text evidence="6">Belongs to the peptidase M48 family.</text>
</comment>
<dbReference type="PANTHER" id="PTHR34978:SF3">
    <property type="entry name" value="SLR0241 PROTEIN"/>
    <property type="match status" value="1"/>
</dbReference>
<evidence type="ECO:0000256" key="4">
    <source>
        <dbReference type="ARBA" id="ARBA00022833"/>
    </source>
</evidence>
<dbReference type="AlphaFoldDB" id="A0A5D3FFE3"/>
<evidence type="ECO:0000259" key="8">
    <source>
        <dbReference type="Pfam" id="PF01435"/>
    </source>
</evidence>
<feature type="transmembrane region" description="Helical" evidence="7">
    <location>
        <begin position="295"/>
        <end position="317"/>
    </location>
</feature>